<sequence length="64" mass="7010">MADTIITTLTATHVPALGDIREMGPEDHVVVHPDTSGRTDWPRIWEALGVAYVRGASVSLLWRA</sequence>
<evidence type="ECO:0000313" key="2">
    <source>
        <dbReference type="Proteomes" id="UP000241032"/>
    </source>
</evidence>
<evidence type="ECO:0000313" key="1">
    <source>
        <dbReference type="EMBL" id="AVO22294.1"/>
    </source>
</evidence>
<gene>
    <name evidence="1" type="primary">37</name>
    <name evidence="1" type="ORF">PBI_NESBITT_37</name>
</gene>
<proteinExistence type="predicted"/>
<dbReference type="Proteomes" id="UP000241032">
    <property type="component" value="Genome"/>
</dbReference>
<accession>A0A2P1JT49</accession>
<name>A0A2P1JT49_9CAUD</name>
<organism evidence="1 2">
    <name type="scientific">Streptomyces phage Nesbitt</name>
    <dbReference type="NCBI Taxonomy" id="2108133"/>
    <lineage>
        <taxon>Viruses</taxon>
        <taxon>Duplodnaviria</taxon>
        <taxon>Heunggongvirae</taxon>
        <taxon>Uroviricota</taxon>
        <taxon>Caudoviricetes</taxon>
        <taxon>Abbeymikolonvirus</taxon>
        <taxon>Abbeymikolonvirus abbeymikolon</taxon>
    </lineage>
</organism>
<dbReference type="EMBL" id="MH001457">
    <property type="protein sequence ID" value="AVO22294.1"/>
    <property type="molecule type" value="Genomic_DNA"/>
</dbReference>
<protein>
    <submittedName>
        <fullName evidence="1">Uncharacterized protein</fullName>
    </submittedName>
</protein>
<reference evidence="2" key="1">
    <citation type="submission" date="2018-02" db="EMBL/GenBank/DDBJ databases">
        <authorList>
            <person name="Cohen D.B."/>
            <person name="Kent A.D."/>
        </authorList>
    </citation>
    <scope>NUCLEOTIDE SEQUENCE [LARGE SCALE GENOMIC DNA]</scope>
</reference>